<comment type="function">
    <text evidence="1">Part of the ABC transporter complex PstSACB involved in phosphate import.</text>
</comment>
<feature type="transmembrane region" description="Helical" evidence="9">
    <location>
        <begin position="38"/>
        <end position="59"/>
    </location>
</feature>
<accession>A0ABY9T8A8</accession>
<dbReference type="InterPro" id="IPR050811">
    <property type="entry name" value="Phosphate_ABC_transporter"/>
</dbReference>
<organism evidence="11 12">
    <name type="scientific">Brevibacillus brevis</name>
    <name type="common">Bacillus brevis</name>
    <dbReference type="NCBI Taxonomy" id="1393"/>
    <lineage>
        <taxon>Bacteria</taxon>
        <taxon>Bacillati</taxon>
        <taxon>Bacillota</taxon>
        <taxon>Bacilli</taxon>
        <taxon>Bacillales</taxon>
        <taxon>Paenibacillaceae</taxon>
        <taxon>Brevibacillus</taxon>
    </lineage>
</organism>
<keyword evidence="9" id="KW-0472">Membrane</keyword>
<dbReference type="SUPFAM" id="SSF53850">
    <property type="entry name" value="Periplasmic binding protein-like II"/>
    <property type="match status" value="1"/>
</dbReference>
<dbReference type="RefSeq" id="WP_310770871.1">
    <property type="nucleotide sequence ID" value="NZ_CP134050.1"/>
</dbReference>
<dbReference type="PANTHER" id="PTHR30570:SF1">
    <property type="entry name" value="PHOSPHATE-BINDING PROTEIN PSTS"/>
    <property type="match status" value="1"/>
</dbReference>
<dbReference type="Pfam" id="PF12849">
    <property type="entry name" value="PBP_like_2"/>
    <property type="match status" value="1"/>
</dbReference>
<comment type="subcellular location">
    <subcellularLocation>
        <location evidence="2">Cell membrane</location>
        <topology evidence="2">Lipid-anchor</topology>
    </subcellularLocation>
</comment>
<keyword evidence="12" id="KW-1185">Reference proteome</keyword>
<comment type="subunit">
    <text evidence="4">The complex is composed of two ATP-binding proteins (PstB), two transmembrane proteins (PstC and PstA) and a solute-binding protein (PstS).</text>
</comment>
<evidence type="ECO:0000256" key="5">
    <source>
        <dbReference type="ARBA" id="ARBA00022592"/>
    </source>
</evidence>
<keyword evidence="5" id="KW-0592">Phosphate transport</keyword>
<dbReference type="InterPro" id="IPR024370">
    <property type="entry name" value="PBP_domain"/>
</dbReference>
<evidence type="ECO:0000313" key="11">
    <source>
        <dbReference type="EMBL" id="WNC16315.1"/>
    </source>
</evidence>
<gene>
    <name evidence="11" type="ORF">RGB73_08375</name>
</gene>
<keyword evidence="8" id="KW-0449">Lipoprotein</keyword>
<evidence type="ECO:0000259" key="10">
    <source>
        <dbReference type="Pfam" id="PF12849"/>
    </source>
</evidence>
<keyword evidence="7" id="KW-0564">Palmitate</keyword>
<evidence type="ECO:0000256" key="3">
    <source>
        <dbReference type="ARBA" id="ARBA00008725"/>
    </source>
</evidence>
<dbReference type="Gene3D" id="3.40.190.10">
    <property type="entry name" value="Periplasmic binding protein-like II"/>
    <property type="match status" value="2"/>
</dbReference>
<dbReference type="PANTHER" id="PTHR30570">
    <property type="entry name" value="PERIPLASMIC PHOSPHATE BINDING COMPONENT OF PHOSPHATE ABC TRANSPORTER"/>
    <property type="match status" value="1"/>
</dbReference>
<proteinExistence type="inferred from homology"/>
<keyword evidence="9" id="KW-0812">Transmembrane</keyword>
<evidence type="ECO:0000256" key="1">
    <source>
        <dbReference type="ARBA" id="ARBA00002841"/>
    </source>
</evidence>
<keyword evidence="6" id="KW-0732">Signal</keyword>
<dbReference type="EMBL" id="CP134050">
    <property type="protein sequence ID" value="WNC16315.1"/>
    <property type="molecule type" value="Genomic_DNA"/>
</dbReference>
<sequence>MERSLLARIMDFLVLAAFLGIAGFLAFFFTALSGGDRFYWWLIAVITVAAVLFVGIGIFAKVRERLLFKTAIGLLIASGLTVAGYEGFQYYEASIPVVSEQDFDLQAYKPFREGTKAKALERPASLSLKRDLPRLDGATALYPLYAAFAQAVYPKSDYDLYYSEVMANTTPDAYQNLIDGKVDIIFAAGPSDEQLEAAKEKGVELKLTPIGREAFVFFVNAANPVKGLTTEQIRDVYAGRITDWAEVGGKPGPIRAFQRPKNSGSQTMLEKIMGSEPPMPAPEEDIATGMGGIISKTADYKNYENAIGYSFLYFATEMVQNGNIRLLEIDGVMPDKDAIRNRTYPFAAEFYAVTAGSDNPNVGRFLEWIVSAEGQSLVEKTGYIPIADGK</sequence>
<evidence type="ECO:0000256" key="2">
    <source>
        <dbReference type="ARBA" id="ARBA00004193"/>
    </source>
</evidence>
<feature type="domain" description="PBP" evidence="10">
    <location>
        <begin position="135"/>
        <end position="373"/>
    </location>
</feature>
<keyword evidence="5" id="KW-0813">Transport</keyword>
<keyword evidence="9" id="KW-1133">Transmembrane helix</keyword>
<comment type="similarity">
    <text evidence="3">Belongs to the PstS family.</text>
</comment>
<protein>
    <submittedName>
        <fullName evidence="11">Substrate-binding domain-containing protein</fullName>
    </submittedName>
</protein>
<evidence type="ECO:0000256" key="8">
    <source>
        <dbReference type="ARBA" id="ARBA00023288"/>
    </source>
</evidence>
<feature type="transmembrane region" description="Helical" evidence="9">
    <location>
        <begin position="12"/>
        <end position="32"/>
    </location>
</feature>
<evidence type="ECO:0000256" key="4">
    <source>
        <dbReference type="ARBA" id="ARBA00011529"/>
    </source>
</evidence>
<name>A0ABY9T8A8_BREBE</name>
<reference evidence="11 12" key="1">
    <citation type="submission" date="2023-09" db="EMBL/GenBank/DDBJ databases">
        <title>Complete Genome and Methylome dissection of Bacillus brevis NEB573 original source of BbsI restriction endonuclease.</title>
        <authorList>
            <person name="Fomenkov A."/>
            <person name="Roberts R.D."/>
        </authorList>
    </citation>
    <scope>NUCLEOTIDE SEQUENCE [LARGE SCALE GENOMIC DNA]</scope>
    <source>
        <strain evidence="11 12">NEB573</strain>
    </source>
</reference>
<evidence type="ECO:0000256" key="6">
    <source>
        <dbReference type="ARBA" id="ARBA00022729"/>
    </source>
</evidence>
<feature type="transmembrane region" description="Helical" evidence="9">
    <location>
        <begin position="66"/>
        <end position="85"/>
    </location>
</feature>
<dbReference type="Proteomes" id="UP001256827">
    <property type="component" value="Chromosome"/>
</dbReference>
<evidence type="ECO:0000256" key="9">
    <source>
        <dbReference type="SAM" id="Phobius"/>
    </source>
</evidence>
<evidence type="ECO:0000313" key="12">
    <source>
        <dbReference type="Proteomes" id="UP001256827"/>
    </source>
</evidence>
<evidence type="ECO:0000256" key="7">
    <source>
        <dbReference type="ARBA" id="ARBA00023139"/>
    </source>
</evidence>